<dbReference type="Gene3D" id="1.10.10.10">
    <property type="entry name" value="Winged helix-like DNA-binding domain superfamily/Winged helix DNA-binding domain"/>
    <property type="match status" value="1"/>
</dbReference>
<gene>
    <name evidence="1" type="ORF">K8V90_01345</name>
</gene>
<accession>A0A921MZ34</accession>
<proteinExistence type="predicted"/>
<dbReference type="EMBL" id="DYUB01000050">
    <property type="protein sequence ID" value="HJG95728.1"/>
    <property type="molecule type" value="Genomic_DNA"/>
</dbReference>
<evidence type="ECO:0000313" key="1">
    <source>
        <dbReference type="EMBL" id="HJG95728.1"/>
    </source>
</evidence>
<dbReference type="AlphaFoldDB" id="A0A921MZ34"/>
<protein>
    <submittedName>
        <fullName evidence="1">Helix-turn-helix domain-containing protein</fullName>
    </submittedName>
</protein>
<name>A0A921MZ34_9FIRM</name>
<sequence>MIRVLDGRKFDFTLIENDLIDDIERFDKNDLLCYMVLCRYANNSTGECYPSYKTIAEKMRVGVSTAIKAIKSLESKGVIKIHSRKNENGGDTSNLYVIQNINDENKKASTVPPVKAENENIKDNNSIHKNKKKYTKNIKENNGNKVLHNKHNDSVNNNFTNYEEKELESMLREKQKEKFGDVQSFEFNPNFKI</sequence>
<organism evidence="1 2">
    <name type="scientific">Romboutsia timonensis</name>
    <dbReference type="NCBI Taxonomy" id="1776391"/>
    <lineage>
        <taxon>Bacteria</taxon>
        <taxon>Bacillati</taxon>
        <taxon>Bacillota</taxon>
        <taxon>Clostridia</taxon>
        <taxon>Peptostreptococcales</taxon>
        <taxon>Peptostreptococcaceae</taxon>
        <taxon>Romboutsia</taxon>
    </lineage>
</organism>
<comment type="caution">
    <text evidence="1">The sequence shown here is derived from an EMBL/GenBank/DDBJ whole genome shotgun (WGS) entry which is preliminary data.</text>
</comment>
<reference evidence="1" key="2">
    <citation type="submission" date="2021-09" db="EMBL/GenBank/DDBJ databases">
        <authorList>
            <person name="Gilroy R."/>
        </authorList>
    </citation>
    <scope>NUCLEOTIDE SEQUENCE</scope>
    <source>
        <strain evidence="1">1277</strain>
    </source>
</reference>
<reference evidence="1" key="1">
    <citation type="journal article" date="2021" name="PeerJ">
        <title>Extensive microbial diversity within the chicken gut microbiome revealed by metagenomics and culture.</title>
        <authorList>
            <person name="Gilroy R."/>
            <person name="Ravi A."/>
            <person name="Getino M."/>
            <person name="Pursley I."/>
            <person name="Horton D.L."/>
            <person name="Alikhan N.F."/>
            <person name="Baker D."/>
            <person name="Gharbi K."/>
            <person name="Hall N."/>
            <person name="Watson M."/>
            <person name="Adriaenssens E.M."/>
            <person name="Foster-Nyarko E."/>
            <person name="Jarju S."/>
            <person name="Secka A."/>
            <person name="Antonio M."/>
            <person name="Oren A."/>
            <person name="Chaudhuri R.R."/>
            <person name="La Ragione R."/>
            <person name="Hildebrand F."/>
            <person name="Pallen M.J."/>
        </authorList>
    </citation>
    <scope>NUCLEOTIDE SEQUENCE</scope>
    <source>
        <strain evidence="1">1277</strain>
    </source>
</reference>
<dbReference type="InterPro" id="IPR036388">
    <property type="entry name" value="WH-like_DNA-bd_sf"/>
</dbReference>
<evidence type="ECO:0000313" key="2">
    <source>
        <dbReference type="Proteomes" id="UP000776700"/>
    </source>
</evidence>
<dbReference type="Proteomes" id="UP000776700">
    <property type="component" value="Unassembled WGS sequence"/>
</dbReference>
<dbReference type="Pfam" id="PF13730">
    <property type="entry name" value="HTH_36"/>
    <property type="match status" value="1"/>
</dbReference>